<proteinExistence type="predicted"/>
<feature type="region of interest" description="Disordered" evidence="1">
    <location>
        <begin position="51"/>
        <end position="79"/>
    </location>
</feature>
<feature type="region of interest" description="Disordered" evidence="1">
    <location>
        <begin position="450"/>
        <end position="469"/>
    </location>
</feature>
<dbReference type="AlphaFoldDB" id="A0A6J1D9C8"/>
<dbReference type="InterPro" id="IPR059024">
    <property type="entry name" value="SYNRG_C"/>
</dbReference>
<feature type="region of interest" description="Disordered" evidence="1">
    <location>
        <begin position="308"/>
        <end position="329"/>
    </location>
</feature>
<evidence type="ECO:0000313" key="4">
    <source>
        <dbReference type="RefSeq" id="XP_022150745.1"/>
    </source>
</evidence>
<feature type="region of interest" description="Disordered" evidence="1">
    <location>
        <begin position="554"/>
        <end position="593"/>
    </location>
</feature>
<dbReference type="Pfam" id="PF25999">
    <property type="entry name" value="SYNRG_C"/>
    <property type="match status" value="1"/>
</dbReference>
<feature type="compositionally biased region" description="Polar residues" evidence="1">
    <location>
        <begin position="554"/>
        <end position="573"/>
    </location>
</feature>
<dbReference type="Proteomes" id="UP000504603">
    <property type="component" value="Unplaced"/>
</dbReference>
<feature type="compositionally biased region" description="Basic and acidic residues" evidence="1">
    <location>
        <begin position="412"/>
        <end position="432"/>
    </location>
</feature>
<feature type="compositionally biased region" description="Polar residues" evidence="1">
    <location>
        <begin position="62"/>
        <end position="77"/>
    </location>
</feature>
<dbReference type="KEGG" id="mcha:111018805"/>
<dbReference type="PANTHER" id="PTHR35701">
    <property type="entry name" value="OS11G0148400 PROTEIN"/>
    <property type="match status" value="1"/>
</dbReference>
<feature type="region of interest" description="Disordered" evidence="1">
    <location>
        <begin position="1"/>
        <end position="30"/>
    </location>
</feature>
<feature type="compositionally biased region" description="Polar residues" evidence="1">
    <location>
        <begin position="312"/>
        <end position="326"/>
    </location>
</feature>
<organism evidence="3 4">
    <name type="scientific">Momordica charantia</name>
    <name type="common">Bitter gourd</name>
    <name type="synonym">Balsam pear</name>
    <dbReference type="NCBI Taxonomy" id="3673"/>
    <lineage>
        <taxon>Eukaryota</taxon>
        <taxon>Viridiplantae</taxon>
        <taxon>Streptophyta</taxon>
        <taxon>Embryophyta</taxon>
        <taxon>Tracheophyta</taxon>
        <taxon>Spermatophyta</taxon>
        <taxon>Magnoliopsida</taxon>
        <taxon>eudicotyledons</taxon>
        <taxon>Gunneridae</taxon>
        <taxon>Pentapetalae</taxon>
        <taxon>rosids</taxon>
        <taxon>fabids</taxon>
        <taxon>Cucurbitales</taxon>
        <taxon>Cucurbitaceae</taxon>
        <taxon>Momordiceae</taxon>
        <taxon>Momordica</taxon>
    </lineage>
</organism>
<feature type="compositionally biased region" description="Polar residues" evidence="1">
    <location>
        <begin position="17"/>
        <end position="30"/>
    </location>
</feature>
<feature type="region of interest" description="Disordered" evidence="1">
    <location>
        <begin position="403"/>
        <end position="444"/>
    </location>
</feature>
<sequence length="942" mass="103985">MVEDDDEENFGHFNFVMNPNHTSNRTSSTTLDEDDWGDFVDHSAQITVGVDLSGGLSPAHPSPNSLGTSNPSVQSPKIQWAKPQGAIPLSIFGLEEDEEEELGSGVVDSGRGFGEISFAGRESGSARNSGVGVEINDLIIANLYSPNQQIKGGTGSPLKSNMEFDPLNFNNSLNLKSNGSDLNVNGVHSYSNRTNFDGDSLNFEVNGVKPNGFHSDLTNVAESIEDDGEEVDDFDGWEFKAAESVMPTGDDQKSKVDGKGQEGFNGVAQAFEFVINGHNHGGSTVQSNGAVNNIDKWDFGFSLDPSPVAQHGTLSNAQNKNGQNDPDNGFNLSPIDRNANTDEHVWDFKDAFSDASDYKLEESKPVTVPPNGVVALVLNGSVDISLFAADGISHKSSEQQNFNLNFKPNWGQEDRKLGNQDSNFHDTGKDLKTSPVNENDDFNENTWDFKSAVTDSGSNNEGEPGESVAGFEAPAFSFSSNQKNLESWSNHQKALPLSIFGDEELETNDDFSINQDPSTCISVTHEGHYSKNPSSNVSINDLISSLYSQAEKNGSINYSPEENDNGINSSSRMSRSDLGNDDDDDSWEFKDASPDINVPDQIYVTVLGDLPKQSSTGLQFDCYMDFYYKLNLALNPVVHGLLENLKKAQSIASLSGEDAKSKAIYEEIQNFSAELSQENLIAENVSSEFLLPRDNSFNELFEMLRDPRFQMLDKEYHLSKRLLLAENDLRSAIELLKHVVSTLKILKLVSVEEQSNYVSIWYQMVFVCFHELKHGALIWKESVLRNVESYILSEPQGKQYICALSEIYRVVQVLWATVKLYKPWILLGYVDSSGLISLLNECSAFWSSSGLVGALCKIDDPTDCKAVLDSIDFIQNLDEWGLRKHVLSGQQPTCCLSLISAESIPGLELVVWNGENYFLKLANLWANLIRRDPPFIRYPSSR</sequence>
<gene>
    <name evidence="4" type="primary">LOC111018805</name>
</gene>
<feature type="domain" description="Synergin gamma C-terminal" evidence="2">
    <location>
        <begin position="750"/>
        <end position="934"/>
    </location>
</feature>
<dbReference type="GeneID" id="111018805"/>
<evidence type="ECO:0000256" key="1">
    <source>
        <dbReference type="SAM" id="MobiDB-lite"/>
    </source>
</evidence>
<dbReference type="OrthoDB" id="765227at2759"/>
<evidence type="ECO:0000313" key="3">
    <source>
        <dbReference type="Proteomes" id="UP000504603"/>
    </source>
</evidence>
<accession>A0A6J1D9C8</accession>
<reference evidence="4" key="1">
    <citation type="submission" date="2025-08" db="UniProtKB">
        <authorList>
            <consortium name="RefSeq"/>
        </authorList>
    </citation>
    <scope>IDENTIFICATION</scope>
    <source>
        <strain evidence="4">OHB3-1</strain>
    </source>
</reference>
<evidence type="ECO:0000259" key="2">
    <source>
        <dbReference type="Pfam" id="PF25999"/>
    </source>
</evidence>
<dbReference type="PANTHER" id="PTHR35701:SF1">
    <property type="entry name" value="OS11G0148400 PROTEIN"/>
    <property type="match status" value="1"/>
</dbReference>
<feature type="compositionally biased region" description="Polar residues" evidence="1">
    <location>
        <begin position="450"/>
        <end position="461"/>
    </location>
</feature>
<protein>
    <submittedName>
        <fullName evidence="4">Uncharacterized protein LOC111018805 isoform X1</fullName>
    </submittedName>
</protein>
<name>A0A6J1D9C8_MOMCH</name>
<dbReference type="RefSeq" id="XP_022150745.1">
    <property type="nucleotide sequence ID" value="XM_022295053.1"/>
</dbReference>
<keyword evidence="3" id="KW-1185">Reference proteome</keyword>